<dbReference type="HOGENOM" id="CLU_1261968_0_0_1"/>
<dbReference type="AlphaFoldDB" id="A0A0C3B5M0"/>
<proteinExistence type="predicted"/>
<keyword evidence="3" id="KW-1185">Reference proteome</keyword>
<protein>
    <submittedName>
        <fullName evidence="2">Uncharacterized protein</fullName>
    </submittedName>
</protein>
<feature type="compositionally biased region" description="Pro residues" evidence="1">
    <location>
        <begin position="210"/>
        <end position="219"/>
    </location>
</feature>
<name>A0A0C3B5M0_PILCF</name>
<reference evidence="3" key="2">
    <citation type="submission" date="2015-01" db="EMBL/GenBank/DDBJ databases">
        <title>Evolutionary Origins and Diversification of the Mycorrhizal Mutualists.</title>
        <authorList>
            <consortium name="DOE Joint Genome Institute"/>
            <consortium name="Mycorrhizal Genomics Consortium"/>
            <person name="Kohler A."/>
            <person name="Kuo A."/>
            <person name="Nagy L.G."/>
            <person name="Floudas D."/>
            <person name="Copeland A."/>
            <person name="Barry K.W."/>
            <person name="Cichocki N."/>
            <person name="Veneault-Fourrey C."/>
            <person name="LaButti K."/>
            <person name="Lindquist E.A."/>
            <person name="Lipzen A."/>
            <person name="Lundell T."/>
            <person name="Morin E."/>
            <person name="Murat C."/>
            <person name="Riley R."/>
            <person name="Ohm R."/>
            <person name="Sun H."/>
            <person name="Tunlid A."/>
            <person name="Henrissat B."/>
            <person name="Grigoriev I.V."/>
            <person name="Hibbett D.S."/>
            <person name="Martin F."/>
        </authorList>
    </citation>
    <scope>NUCLEOTIDE SEQUENCE [LARGE SCALE GENOMIC DNA]</scope>
    <source>
        <strain evidence="3">F 1598</strain>
    </source>
</reference>
<feature type="region of interest" description="Disordered" evidence="1">
    <location>
        <begin position="190"/>
        <end position="219"/>
    </location>
</feature>
<organism evidence="2 3">
    <name type="scientific">Piloderma croceum (strain F 1598)</name>
    <dbReference type="NCBI Taxonomy" id="765440"/>
    <lineage>
        <taxon>Eukaryota</taxon>
        <taxon>Fungi</taxon>
        <taxon>Dikarya</taxon>
        <taxon>Basidiomycota</taxon>
        <taxon>Agaricomycotina</taxon>
        <taxon>Agaricomycetes</taxon>
        <taxon>Agaricomycetidae</taxon>
        <taxon>Atheliales</taxon>
        <taxon>Atheliaceae</taxon>
        <taxon>Piloderma</taxon>
    </lineage>
</organism>
<dbReference type="Proteomes" id="UP000054166">
    <property type="component" value="Unassembled WGS sequence"/>
</dbReference>
<evidence type="ECO:0000256" key="1">
    <source>
        <dbReference type="SAM" id="MobiDB-lite"/>
    </source>
</evidence>
<dbReference type="InParanoid" id="A0A0C3B5M0"/>
<feature type="compositionally biased region" description="Polar residues" evidence="1">
    <location>
        <begin position="15"/>
        <end position="40"/>
    </location>
</feature>
<gene>
    <name evidence="2" type="ORF">PILCRDRAFT_15990</name>
</gene>
<sequence>MKIESTIENGRSLKLRQTGQVASPSRSSTTSAKPTTNTVHHTGGAVVTPQLPSPPLSAQLQPETEPRWLDFEFCSPAAPHLTFRERGAPPPPPPQPHNRTTFPHRPPPPFDTAHPESSHRAQIRQIRPPAAPHLTFRERGAPPPPPPQPHNRTTSPHHPPPLFDTVHPESSHRTRICGIWLPAALHLTFRKRGAPPPPPPQLHNHTTSPHCPPLPFDTA</sequence>
<feature type="region of interest" description="Disordered" evidence="1">
    <location>
        <begin position="134"/>
        <end position="170"/>
    </location>
</feature>
<dbReference type="EMBL" id="KN833120">
    <property type="protein sequence ID" value="KIM72582.1"/>
    <property type="molecule type" value="Genomic_DNA"/>
</dbReference>
<evidence type="ECO:0000313" key="3">
    <source>
        <dbReference type="Proteomes" id="UP000054166"/>
    </source>
</evidence>
<reference evidence="2 3" key="1">
    <citation type="submission" date="2014-04" db="EMBL/GenBank/DDBJ databases">
        <authorList>
            <consortium name="DOE Joint Genome Institute"/>
            <person name="Kuo A."/>
            <person name="Tarkka M."/>
            <person name="Buscot F."/>
            <person name="Kohler A."/>
            <person name="Nagy L.G."/>
            <person name="Floudas D."/>
            <person name="Copeland A."/>
            <person name="Barry K.W."/>
            <person name="Cichocki N."/>
            <person name="Veneault-Fourrey C."/>
            <person name="LaButti K."/>
            <person name="Lindquist E.A."/>
            <person name="Lipzen A."/>
            <person name="Lundell T."/>
            <person name="Morin E."/>
            <person name="Murat C."/>
            <person name="Sun H."/>
            <person name="Tunlid A."/>
            <person name="Henrissat B."/>
            <person name="Grigoriev I.V."/>
            <person name="Hibbett D.S."/>
            <person name="Martin F."/>
            <person name="Nordberg H.P."/>
            <person name="Cantor M.N."/>
            <person name="Hua S.X."/>
        </authorList>
    </citation>
    <scope>NUCLEOTIDE SEQUENCE [LARGE SCALE GENOMIC DNA]</scope>
    <source>
        <strain evidence="2 3">F 1598</strain>
    </source>
</reference>
<accession>A0A0C3B5M0</accession>
<evidence type="ECO:0000313" key="2">
    <source>
        <dbReference type="EMBL" id="KIM72582.1"/>
    </source>
</evidence>
<feature type="region of interest" description="Disordered" evidence="1">
    <location>
        <begin position="1"/>
        <end position="122"/>
    </location>
</feature>